<dbReference type="GO" id="GO:0016491">
    <property type="term" value="F:oxidoreductase activity"/>
    <property type="evidence" value="ECO:0007669"/>
    <property type="project" value="InterPro"/>
</dbReference>
<dbReference type="OMA" id="DSNWYKS"/>
<protein>
    <recommendedName>
        <fullName evidence="2">ER-bound oxygenase mpaB/mpaB'/Rubber oxygenase catalytic domain-containing protein</fullName>
    </recommendedName>
</protein>
<feature type="domain" description="ER-bound oxygenase mpaB/mpaB'/Rubber oxygenase catalytic" evidence="2">
    <location>
        <begin position="58"/>
        <end position="210"/>
    </location>
</feature>
<keyword evidence="1" id="KW-1133">Transmembrane helix</keyword>
<reference evidence="3 4" key="1">
    <citation type="journal article" date="2014" name="Curr. Biol.">
        <title>The genome of the clonal raider ant Cerapachys biroi.</title>
        <authorList>
            <person name="Oxley P.R."/>
            <person name="Ji L."/>
            <person name="Fetter-Pruneda I."/>
            <person name="McKenzie S.K."/>
            <person name="Li C."/>
            <person name="Hu H."/>
            <person name="Zhang G."/>
            <person name="Kronauer D.J."/>
        </authorList>
    </citation>
    <scope>NUCLEOTIDE SEQUENCE [LARGE SCALE GENOMIC DNA]</scope>
</reference>
<organism evidence="3 4">
    <name type="scientific">Ooceraea biroi</name>
    <name type="common">Clonal raider ant</name>
    <name type="synonym">Cerapachys biroi</name>
    <dbReference type="NCBI Taxonomy" id="2015173"/>
    <lineage>
        <taxon>Eukaryota</taxon>
        <taxon>Metazoa</taxon>
        <taxon>Ecdysozoa</taxon>
        <taxon>Arthropoda</taxon>
        <taxon>Hexapoda</taxon>
        <taxon>Insecta</taxon>
        <taxon>Pterygota</taxon>
        <taxon>Neoptera</taxon>
        <taxon>Endopterygota</taxon>
        <taxon>Hymenoptera</taxon>
        <taxon>Apocrita</taxon>
        <taxon>Aculeata</taxon>
        <taxon>Formicoidea</taxon>
        <taxon>Formicidae</taxon>
        <taxon>Dorylinae</taxon>
        <taxon>Ooceraea</taxon>
    </lineage>
</organism>
<dbReference type="InterPro" id="IPR018713">
    <property type="entry name" value="MPAB/Lcp_cat_dom"/>
</dbReference>
<dbReference type="PANTHER" id="PTHR37159">
    <property type="entry name" value="GH11867P"/>
    <property type="match status" value="1"/>
</dbReference>
<name>A0A026WJA4_OOCBI</name>
<dbReference type="Pfam" id="PF09995">
    <property type="entry name" value="MPAB_Lcp_cat"/>
    <property type="match status" value="1"/>
</dbReference>
<accession>A0A026WJA4</accession>
<gene>
    <name evidence="3" type="ORF">X777_03583</name>
</gene>
<keyword evidence="1" id="KW-0812">Transmembrane</keyword>
<evidence type="ECO:0000256" key="1">
    <source>
        <dbReference type="SAM" id="Phobius"/>
    </source>
</evidence>
<keyword evidence="1" id="KW-0472">Membrane</keyword>
<dbReference type="OrthoDB" id="6361347at2759"/>
<proteinExistence type="predicted"/>
<feature type="non-terminal residue" evidence="3">
    <location>
        <position position="1"/>
    </location>
</feature>
<dbReference type="EMBL" id="KK107171">
    <property type="protein sequence ID" value="EZA56102.1"/>
    <property type="molecule type" value="Genomic_DNA"/>
</dbReference>
<sequence length="264" mass="30524">VQPATVDEHFEIIMNDKTLLDSDLPSVTRDDLPDWYDSEMYKQGQEYYTRYLAAIVLNNLIGLIAVFAVPQIMKVLTYTKQSSTVCTAFKRYVQTMLHIHKFYVCDPDDADSNWYKSMNVVRWKHKTSSKKCCKAGIGGIYQRDMVLTQFAFIAYALTMPKAIGITMTREEEKAFVHFWRVTGNMLGIPDRLNICRKSAAETRQLCQKLIDNVYKNYFIDAPPEFHKLAAASLDGIWYVDVSIDRNKNSILQHFNRNPSASIWF</sequence>
<dbReference type="STRING" id="2015173.A0A026WJA4"/>
<evidence type="ECO:0000259" key="2">
    <source>
        <dbReference type="Pfam" id="PF09995"/>
    </source>
</evidence>
<dbReference type="Proteomes" id="UP000053097">
    <property type="component" value="Unassembled WGS sequence"/>
</dbReference>
<dbReference type="AlphaFoldDB" id="A0A026WJA4"/>
<keyword evidence="4" id="KW-1185">Reference proteome</keyword>
<feature type="transmembrane region" description="Helical" evidence="1">
    <location>
        <begin position="51"/>
        <end position="73"/>
    </location>
</feature>
<evidence type="ECO:0000313" key="3">
    <source>
        <dbReference type="EMBL" id="EZA56102.1"/>
    </source>
</evidence>
<evidence type="ECO:0000313" key="4">
    <source>
        <dbReference type="Proteomes" id="UP000053097"/>
    </source>
</evidence>
<dbReference type="PANTHER" id="PTHR37159:SF1">
    <property type="entry name" value="GH11867P"/>
    <property type="match status" value="1"/>
</dbReference>